<dbReference type="NCBIfam" id="NF033510">
    <property type="entry name" value="Ca_tandemer"/>
    <property type="match status" value="6"/>
</dbReference>
<dbReference type="AlphaFoldDB" id="A0A852TDZ3"/>
<dbReference type="InterPro" id="IPR013783">
    <property type="entry name" value="Ig-like_fold"/>
</dbReference>
<feature type="domain" description="Bacterial Ig" evidence="1">
    <location>
        <begin position="503"/>
        <end position="583"/>
    </location>
</feature>
<feature type="domain" description="Bacterial Ig" evidence="1">
    <location>
        <begin position="420"/>
        <end position="500"/>
    </location>
</feature>
<dbReference type="PANTHER" id="PTHR30032">
    <property type="entry name" value="N-ACETYLMURAMOYL-L-ALANINE AMIDASE-RELATED"/>
    <property type="match status" value="1"/>
</dbReference>
<evidence type="ECO:0000313" key="2">
    <source>
        <dbReference type="EMBL" id="NYE05907.1"/>
    </source>
</evidence>
<reference evidence="3" key="1">
    <citation type="submission" date="2020-07" db="EMBL/GenBank/DDBJ databases">
        <authorList>
            <person name="Partida-Martinez L."/>
            <person name="Huntemann M."/>
            <person name="Clum A."/>
            <person name="Wang J."/>
            <person name="Palaniappan K."/>
            <person name="Ritter S."/>
            <person name="Chen I.-M."/>
            <person name="Stamatis D."/>
            <person name="Reddy T."/>
            <person name="O'Malley R."/>
            <person name="Daum C."/>
            <person name="Shapiro N."/>
            <person name="Ivanova N."/>
            <person name="Kyrpides N."/>
            <person name="Woyke T."/>
        </authorList>
    </citation>
    <scope>NUCLEOTIDE SEQUENCE [LARGE SCALE GENOMIC DNA]</scope>
    <source>
        <strain evidence="3">AT2.8</strain>
    </source>
</reference>
<feature type="domain" description="Bacterial Ig" evidence="1">
    <location>
        <begin position="752"/>
        <end position="831"/>
    </location>
</feature>
<feature type="domain" description="Bacterial Ig" evidence="1">
    <location>
        <begin position="670"/>
        <end position="749"/>
    </location>
</feature>
<organism evidence="2 3">
    <name type="scientific">Neobacillus niacini</name>
    <dbReference type="NCBI Taxonomy" id="86668"/>
    <lineage>
        <taxon>Bacteria</taxon>
        <taxon>Bacillati</taxon>
        <taxon>Bacillota</taxon>
        <taxon>Bacilli</taxon>
        <taxon>Bacillales</taxon>
        <taxon>Bacillaceae</taxon>
        <taxon>Neobacillus</taxon>
    </lineage>
</organism>
<comment type="caution">
    <text evidence="2">The sequence shown here is derived from an EMBL/GenBank/DDBJ whole genome shotgun (WGS) entry which is preliminary data.</text>
</comment>
<name>A0A852TDZ3_9BACI</name>
<reference evidence="3" key="2">
    <citation type="submission" date="2020-08" db="EMBL/GenBank/DDBJ databases">
        <title>The Agave Microbiome: Exploring the role of microbial communities in plant adaptations to desert environments.</title>
        <authorList>
            <person name="Partida-Martinez L.P."/>
        </authorList>
    </citation>
    <scope>NUCLEOTIDE SEQUENCE [LARGE SCALE GENOMIC DNA]</scope>
    <source>
        <strain evidence="3">AT2.8</strain>
    </source>
</reference>
<feature type="domain" description="Bacterial Ig" evidence="1">
    <location>
        <begin position="589"/>
        <end position="666"/>
    </location>
</feature>
<evidence type="ECO:0000259" key="1">
    <source>
        <dbReference type="Pfam" id="PF17936"/>
    </source>
</evidence>
<dbReference type="Pfam" id="PF17936">
    <property type="entry name" value="Big_6"/>
    <property type="match status" value="6"/>
</dbReference>
<evidence type="ECO:0000313" key="3">
    <source>
        <dbReference type="Proteomes" id="UP000548423"/>
    </source>
</evidence>
<dbReference type="SUPFAM" id="SSF89260">
    <property type="entry name" value="Collagen-binding domain"/>
    <property type="match status" value="1"/>
</dbReference>
<accession>A0A852TDZ3</accession>
<dbReference type="InterPro" id="IPR041498">
    <property type="entry name" value="Big_6"/>
</dbReference>
<gene>
    <name evidence="2" type="ORF">F4694_002682</name>
</gene>
<dbReference type="Gene3D" id="3.40.50.12090">
    <property type="match status" value="2"/>
</dbReference>
<proteinExistence type="predicted"/>
<dbReference type="Gene3D" id="2.60.40.10">
    <property type="entry name" value="Immunoglobulins"/>
    <property type="match status" value="6"/>
</dbReference>
<protein>
    <submittedName>
        <fullName evidence="2">Cell wall-binding protein</fullName>
    </submittedName>
</protein>
<feature type="domain" description="Bacterial Ig" evidence="1">
    <location>
        <begin position="338"/>
        <end position="417"/>
    </location>
</feature>
<dbReference type="Gene3D" id="2.60.120.380">
    <property type="match status" value="1"/>
</dbReference>
<sequence>MGSKREKKVIPTVLTVSLLAGNLFGTIPVIAAGEAATPITNLATGEFKDAVALEINKAVTGALKENVSDYYKFTVTAKQQVRFSIPRVPNVGWTVSIYNGSESKITYFHTGHGSLATGVEEKTIVLEPGTYYVKVSEYSQAVDVPYQLTVSSPLFSKSQITVTDNKDSADVVNVAGLEKGDTINIYDAATGGLRLATATASDTGQVSLSLKEFGLVSGKVYVALKKSGWDESQRVEVEITGVQSNPLKADQVVIVNNTGVVDVITIKNLTENDVVKLYDTAGNLLGTSLPAVSGQATIEVAQLGQEAGKVYVTVTSLGYAESAKTELTYLGEKDVTPPAQPVVDEVNDKNTTLTGQAEAGAKVEVLVNGTVIGSTTAGADGKFTVTIPAQKAGIELEVKATDEAGNISTAAKVVVKDATAPEQPTVNPVTDKDTTVTGQAEVDSKVEAKANGANIGSVTAGADGKFIVTIPVQKAGVEVEVTATDKAGNISTVAKVAVKDVTAPEQPSVNPVTDKDTSVVGQAEADSKIEIKANGTVIGSATAGGNGKFTVTIPVQKADTELEVTATDKVGNVSEAAKVVVKDLTASGQPSVNPVTDKDTTVTGEAEAGSKVEVKADGTIIGSSTAGQDGKFTVTIPVQKAGTEVEVTATDKAGNVSAAAKVVVKDVTSPVKPTVNDVTDKDTMVSGQAEAGSKVEVNVNGAVIGSGTAGVDGKFTVTIPVQKAETKLVIIAADEAGNVSDGFIVTVKDVTAPGTPTVTELTDMETVVKGTSEPNATVIAKVSGVEIGQGVSDGSGNYSITIPAQLSGKVVEVYAVDKAGNVSIATQVTVQKKLVTLIGDTRYATAAKVSQTGWETAESVLLVNGFAIVDGLTATPLASAKNAPILLTTADSIPQVTLDELARLKTKEITLIGGEAVISPKVESMLKAKGYKVTRIGGVNRKDTSLLIAKELDKLVDVNTVYVAYAFGEPDALSISAQAGLKKQPIILVDKTTVPTETLAWLKDEQLTDAYFIGGEAVIASAIINQIDKITLANVLNNRISGTDRHETNAKVISKFYPEAHLNSILVAKSETLSLVDALTAGPLAAKLGSPVVLVSSSYGLLSSQKQVLAGKHSKYIHQIGGGVNLSGMK</sequence>
<dbReference type="PANTHER" id="PTHR30032:SF8">
    <property type="entry name" value="GERMINATION-SPECIFIC N-ACETYLMURAMOYL-L-ALANINE AMIDASE"/>
    <property type="match status" value="1"/>
</dbReference>
<dbReference type="EMBL" id="JACCBX010000005">
    <property type="protein sequence ID" value="NYE05907.1"/>
    <property type="molecule type" value="Genomic_DNA"/>
</dbReference>
<dbReference type="InterPro" id="IPR007253">
    <property type="entry name" value="Cell_wall-bd_2"/>
</dbReference>
<dbReference type="Proteomes" id="UP000548423">
    <property type="component" value="Unassembled WGS sequence"/>
</dbReference>
<dbReference type="Pfam" id="PF04122">
    <property type="entry name" value="CW_binding_2"/>
    <property type="match status" value="3"/>
</dbReference>
<dbReference type="InterPro" id="IPR051922">
    <property type="entry name" value="Bact_Sporulation_Assoc"/>
</dbReference>